<dbReference type="EMBL" id="AQHF01000034">
    <property type="protein sequence ID" value="MBE0348885.1"/>
    <property type="molecule type" value="Genomic_DNA"/>
</dbReference>
<dbReference type="PROSITE" id="PS50937">
    <property type="entry name" value="HTH_MERR_2"/>
    <property type="match status" value="1"/>
</dbReference>
<comment type="caution">
    <text evidence="6">The sequence shown here is derived from an EMBL/GenBank/DDBJ whole genome shotgun (WGS) entry which is preliminary data.</text>
</comment>
<protein>
    <recommendedName>
        <fullName evidence="5">HTH merR-type domain-containing protein</fullName>
    </recommendedName>
</protein>
<evidence type="ECO:0000256" key="1">
    <source>
        <dbReference type="ARBA" id="ARBA00022491"/>
    </source>
</evidence>
<dbReference type="Gene3D" id="1.10.1660.10">
    <property type="match status" value="1"/>
</dbReference>
<dbReference type="GO" id="GO:0003700">
    <property type="term" value="F:DNA-binding transcription factor activity"/>
    <property type="evidence" value="ECO:0007669"/>
    <property type="project" value="InterPro"/>
</dbReference>
<sequence>MYIGKLSELTGLSAKAIRFYEEKGLIPTPERVGKYRVYSQVDVDLLLLIKEAKLLGVSIKQLQQVIKIAGRQVNWFEINTFLVELKAAFIKQITELQQKIQRIEHCIVSLDECPQLTPWQPQVE</sequence>
<evidence type="ECO:0000259" key="5">
    <source>
        <dbReference type="PROSITE" id="PS50937"/>
    </source>
</evidence>
<reference evidence="6 7" key="1">
    <citation type="submission" date="2015-06" db="EMBL/GenBank/DDBJ databases">
        <title>Genome sequence of Pseudoalteromonas peptidolytica.</title>
        <authorList>
            <person name="Xie B.-B."/>
            <person name="Rong J.-C."/>
            <person name="Qin Q.-L."/>
            <person name="Zhang Y.-Z."/>
        </authorList>
    </citation>
    <scope>NUCLEOTIDE SEQUENCE [LARGE SCALE GENOMIC DNA]</scope>
    <source>
        <strain evidence="6 7">F12-50-A1</strain>
    </source>
</reference>
<gene>
    <name evidence="6" type="ORF">PPEP_b0741</name>
</gene>
<keyword evidence="1" id="KW-0678">Repressor</keyword>
<dbReference type="Pfam" id="PF13411">
    <property type="entry name" value="MerR_1"/>
    <property type="match status" value="1"/>
</dbReference>
<dbReference type="InterPro" id="IPR009061">
    <property type="entry name" value="DNA-bd_dom_put_sf"/>
</dbReference>
<keyword evidence="4" id="KW-0804">Transcription</keyword>
<dbReference type="PRINTS" id="PR00040">
    <property type="entry name" value="HTHMERR"/>
</dbReference>
<name>A0A8I0T694_9GAMM</name>
<dbReference type="RefSeq" id="WP_147391302.1">
    <property type="nucleotide sequence ID" value="NZ_AQHF01000034.1"/>
</dbReference>
<dbReference type="GO" id="GO:0003677">
    <property type="term" value="F:DNA binding"/>
    <property type="evidence" value="ECO:0007669"/>
    <property type="project" value="UniProtKB-KW"/>
</dbReference>
<feature type="domain" description="HTH merR-type" evidence="5">
    <location>
        <begin position="1"/>
        <end position="68"/>
    </location>
</feature>
<keyword evidence="3" id="KW-0238">DNA-binding</keyword>
<dbReference type="SUPFAM" id="SSF46955">
    <property type="entry name" value="Putative DNA-binding domain"/>
    <property type="match status" value="1"/>
</dbReference>
<dbReference type="PROSITE" id="PS00552">
    <property type="entry name" value="HTH_MERR_1"/>
    <property type="match status" value="1"/>
</dbReference>
<evidence type="ECO:0000313" key="6">
    <source>
        <dbReference type="EMBL" id="MBE0348885.1"/>
    </source>
</evidence>
<keyword evidence="2" id="KW-0805">Transcription regulation</keyword>
<evidence type="ECO:0000256" key="4">
    <source>
        <dbReference type="ARBA" id="ARBA00023163"/>
    </source>
</evidence>
<dbReference type="PANTHER" id="PTHR30204:SF69">
    <property type="entry name" value="MERR-FAMILY TRANSCRIPTIONAL REGULATOR"/>
    <property type="match status" value="1"/>
</dbReference>
<dbReference type="Proteomes" id="UP000660708">
    <property type="component" value="Unassembled WGS sequence"/>
</dbReference>
<organism evidence="6 7">
    <name type="scientific">Pseudoalteromonas peptidolytica F12-50-A1</name>
    <dbReference type="NCBI Taxonomy" id="1315280"/>
    <lineage>
        <taxon>Bacteria</taxon>
        <taxon>Pseudomonadati</taxon>
        <taxon>Pseudomonadota</taxon>
        <taxon>Gammaproteobacteria</taxon>
        <taxon>Alteromonadales</taxon>
        <taxon>Pseudoalteromonadaceae</taxon>
        <taxon>Pseudoalteromonas</taxon>
    </lineage>
</organism>
<keyword evidence="7" id="KW-1185">Reference proteome</keyword>
<evidence type="ECO:0000256" key="2">
    <source>
        <dbReference type="ARBA" id="ARBA00023015"/>
    </source>
</evidence>
<proteinExistence type="predicted"/>
<evidence type="ECO:0000256" key="3">
    <source>
        <dbReference type="ARBA" id="ARBA00023125"/>
    </source>
</evidence>
<dbReference type="InterPro" id="IPR047057">
    <property type="entry name" value="MerR_fam"/>
</dbReference>
<accession>A0A8I0T694</accession>
<evidence type="ECO:0000313" key="7">
    <source>
        <dbReference type="Proteomes" id="UP000660708"/>
    </source>
</evidence>
<dbReference type="InterPro" id="IPR000551">
    <property type="entry name" value="MerR-type_HTH_dom"/>
</dbReference>
<dbReference type="PANTHER" id="PTHR30204">
    <property type="entry name" value="REDOX-CYCLING DRUG-SENSING TRANSCRIPTIONAL ACTIVATOR SOXR"/>
    <property type="match status" value="1"/>
</dbReference>
<dbReference type="AlphaFoldDB" id="A0A8I0T694"/>
<dbReference type="SMART" id="SM00422">
    <property type="entry name" value="HTH_MERR"/>
    <property type="match status" value="1"/>
</dbReference>